<gene>
    <name evidence="15" type="ORF">SAMN06296020_101280</name>
</gene>
<evidence type="ECO:0000256" key="6">
    <source>
        <dbReference type="ARBA" id="ARBA00021108"/>
    </source>
</evidence>
<reference evidence="15" key="1">
    <citation type="submission" date="2017-05" db="EMBL/GenBank/DDBJ databases">
        <authorList>
            <person name="Varghese N."/>
            <person name="Submissions S."/>
        </authorList>
    </citation>
    <scope>NUCLEOTIDE SEQUENCE</scope>
    <source>
        <strain evidence="15">Su22</strain>
    </source>
</reference>
<dbReference type="InterPro" id="IPR001453">
    <property type="entry name" value="MoaB/Mog_dom"/>
</dbReference>
<dbReference type="InterPro" id="IPR036688">
    <property type="entry name" value="MoeA_C_domain_IV_sf"/>
</dbReference>
<dbReference type="AlphaFoldDB" id="A0AA46AHK1"/>
<dbReference type="InterPro" id="IPR005111">
    <property type="entry name" value="MoeA_C_domain_IV"/>
</dbReference>
<keyword evidence="9 13" id="KW-0479">Metal-binding</keyword>
<evidence type="ECO:0000256" key="8">
    <source>
        <dbReference type="ARBA" id="ARBA00022679"/>
    </source>
</evidence>
<dbReference type="FunFam" id="3.40.980.10:FF:000004">
    <property type="entry name" value="Molybdopterin molybdenumtransferase"/>
    <property type="match status" value="1"/>
</dbReference>
<dbReference type="Gene3D" id="2.40.340.10">
    <property type="entry name" value="MoeA, C-terminal, domain IV"/>
    <property type="match status" value="1"/>
</dbReference>
<keyword evidence="16" id="KW-1185">Reference proteome</keyword>
<keyword evidence="8 13" id="KW-0808">Transferase</keyword>
<proteinExistence type="inferred from homology"/>
<dbReference type="RefSeq" id="WP_283407637.1">
    <property type="nucleotide sequence ID" value="NZ_FXUF01000001.1"/>
</dbReference>
<dbReference type="NCBIfam" id="NF045515">
    <property type="entry name" value="Glp_gephyrin"/>
    <property type="match status" value="1"/>
</dbReference>
<comment type="pathway">
    <text evidence="3 13">Cofactor biosynthesis; molybdopterin biosynthesis.</text>
</comment>
<comment type="catalytic activity">
    <reaction evidence="12">
        <text>adenylyl-molybdopterin + molybdate = Mo-molybdopterin + AMP + H(+)</text>
        <dbReference type="Rhea" id="RHEA:35047"/>
        <dbReference type="ChEBI" id="CHEBI:15378"/>
        <dbReference type="ChEBI" id="CHEBI:36264"/>
        <dbReference type="ChEBI" id="CHEBI:62727"/>
        <dbReference type="ChEBI" id="CHEBI:71302"/>
        <dbReference type="ChEBI" id="CHEBI:456215"/>
        <dbReference type="EC" id="2.10.1.1"/>
    </reaction>
</comment>
<dbReference type="CDD" id="cd00887">
    <property type="entry name" value="MoeA"/>
    <property type="match status" value="1"/>
</dbReference>
<dbReference type="Pfam" id="PF03453">
    <property type="entry name" value="MoeA_N"/>
    <property type="match status" value="1"/>
</dbReference>
<evidence type="ECO:0000256" key="4">
    <source>
        <dbReference type="ARBA" id="ARBA00010763"/>
    </source>
</evidence>
<evidence type="ECO:0000313" key="16">
    <source>
        <dbReference type="Proteomes" id="UP001158066"/>
    </source>
</evidence>
<dbReference type="InterPro" id="IPR005110">
    <property type="entry name" value="MoeA_linker/N"/>
</dbReference>
<dbReference type="Proteomes" id="UP001158066">
    <property type="component" value="Unassembled WGS sequence"/>
</dbReference>
<comment type="caution">
    <text evidence="15">The sequence shown here is derived from an EMBL/GenBank/DDBJ whole genome shotgun (WGS) entry which is preliminary data.</text>
</comment>
<sequence length="408" mass="44026">MELLKTKSVTEVQQIIAQLCSHLKLETEVITLSEALHRIVALPITSPHDVPAFHRSTVDGYAVKSQDTFGASESIPAILTCVGEITMGTQAQLKIMDGQCAYVPTGGMLPEGSDAVVMVEYVEQLDEITWLIQQAVSPGGNVLRRGEDLSREEVLFQPGHRLRPQDIGLLAGMGFREVVVYCPLKTAVISTGDELIAPGDPLEPGKIIDMNTYSLAAALREDGLEVTNTEVVKDDLKQLQNTIARLVKTADVILISGGSSMGVHDITKDAIDGMGKPGVVVHGMAVKPGKPTIVGMVEDTLMIGLPGQPVSALVVYHLLMKPLLKHLWGQQGITPGVNGELTVNIPSAPGREHYVMVRVTEENGRRFVSPQHGKSGMLSMMGRSHGMIKLDVNQEGLQKGDRVEVLLF</sequence>
<dbReference type="GO" id="GO:0006777">
    <property type="term" value="P:Mo-molybdopterin cofactor biosynthetic process"/>
    <property type="evidence" value="ECO:0007669"/>
    <property type="project" value="UniProtKB-UniRule"/>
</dbReference>
<dbReference type="GO" id="GO:0005829">
    <property type="term" value="C:cytosol"/>
    <property type="evidence" value="ECO:0007669"/>
    <property type="project" value="TreeGrafter"/>
</dbReference>
<dbReference type="EC" id="2.10.1.1" evidence="5 13"/>
<dbReference type="InterPro" id="IPR036425">
    <property type="entry name" value="MoaB/Mog-like_dom_sf"/>
</dbReference>
<dbReference type="Gene3D" id="2.170.190.11">
    <property type="entry name" value="Molybdopterin biosynthesis moea protein, domain 3"/>
    <property type="match status" value="1"/>
</dbReference>
<keyword evidence="7 13" id="KW-0500">Molybdenum</keyword>
<accession>A0AA46AHK1</accession>
<dbReference type="Pfam" id="PF03454">
    <property type="entry name" value="MoeA_C"/>
    <property type="match status" value="1"/>
</dbReference>
<protein>
    <recommendedName>
        <fullName evidence="6 13">Molybdopterin molybdenumtransferase</fullName>
        <ecNumber evidence="5 13">2.10.1.1</ecNumber>
    </recommendedName>
</protein>
<evidence type="ECO:0000256" key="13">
    <source>
        <dbReference type="RuleBase" id="RU365090"/>
    </source>
</evidence>
<dbReference type="InterPro" id="IPR036135">
    <property type="entry name" value="MoeA_linker/N_sf"/>
</dbReference>
<evidence type="ECO:0000313" key="15">
    <source>
        <dbReference type="EMBL" id="SMP39810.1"/>
    </source>
</evidence>
<evidence type="ECO:0000256" key="5">
    <source>
        <dbReference type="ARBA" id="ARBA00013269"/>
    </source>
</evidence>
<dbReference type="PANTHER" id="PTHR10192:SF5">
    <property type="entry name" value="GEPHYRIN"/>
    <property type="match status" value="1"/>
</dbReference>
<feature type="domain" description="MoaB/Mog" evidence="14">
    <location>
        <begin position="187"/>
        <end position="326"/>
    </location>
</feature>
<dbReference type="SUPFAM" id="SSF63867">
    <property type="entry name" value="MoeA C-terminal domain-like"/>
    <property type="match status" value="1"/>
</dbReference>
<dbReference type="GO" id="GO:0046872">
    <property type="term" value="F:metal ion binding"/>
    <property type="evidence" value="ECO:0007669"/>
    <property type="project" value="UniProtKB-UniRule"/>
</dbReference>
<evidence type="ECO:0000256" key="3">
    <source>
        <dbReference type="ARBA" id="ARBA00005046"/>
    </source>
</evidence>
<dbReference type="SUPFAM" id="SSF63882">
    <property type="entry name" value="MoeA N-terminal region -like"/>
    <property type="match status" value="1"/>
</dbReference>
<evidence type="ECO:0000256" key="12">
    <source>
        <dbReference type="ARBA" id="ARBA00047317"/>
    </source>
</evidence>
<name>A0AA46AHK1_9CLOT</name>
<dbReference type="EMBL" id="FXUF01000001">
    <property type="protein sequence ID" value="SMP39810.1"/>
    <property type="molecule type" value="Genomic_DNA"/>
</dbReference>
<dbReference type="Gene3D" id="3.40.980.10">
    <property type="entry name" value="MoaB/Mog-like domain"/>
    <property type="match status" value="1"/>
</dbReference>
<dbReference type="Gene3D" id="3.90.105.10">
    <property type="entry name" value="Molybdopterin biosynthesis moea protein, domain 2"/>
    <property type="match status" value="1"/>
</dbReference>
<evidence type="ECO:0000256" key="10">
    <source>
        <dbReference type="ARBA" id="ARBA00022842"/>
    </source>
</evidence>
<dbReference type="PANTHER" id="PTHR10192">
    <property type="entry name" value="MOLYBDOPTERIN BIOSYNTHESIS PROTEIN"/>
    <property type="match status" value="1"/>
</dbReference>
<comment type="function">
    <text evidence="2 13">Catalyzes the insertion of molybdate into adenylated molybdopterin with the concomitant release of AMP.</text>
</comment>
<dbReference type="InterPro" id="IPR038987">
    <property type="entry name" value="MoeA-like"/>
</dbReference>
<organism evidence="15 16">
    <name type="scientific">Anoxynatronum buryatiense</name>
    <dbReference type="NCBI Taxonomy" id="489973"/>
    <lineage>
        <taxon>Bacteria</taxon>
        <taxon>Bacillati</taxon>
        <taxon>Bacillota</taxon>
        <taxon>Clostridia</taxon>
        <taxon>Eubacteriales</taxon>
        <taxon>Clostridiaceae</taxon>
        <taxon>Anoxynatronum</taxon>
    </lineage>
</organism>
<evidence type="ECO:0000259" key="14">
    <source>
        <dbReference type="SMART" id="SM00852"/>
    </source>
</evidence>
<comment type="similarity">
    <text evidence="4 13">Belongs to the MoeA family.</text>
</comment>
<evidence type="ECO:0000256" key="11">
    <source>
        <dbReference type="ARBA" id="ARBA00023150"/>
    </source>
</evidence>
<dbReference type="Pfam" id="PF00994">
    <property type="entry name" value="MoCF_biosynth"/>
    <property type="match status" value="1"/>
</dbReference>
<keyword evidence="11 13" id="KW-0501">Molybdenum cofactor biosynthesis</keyword>
<evidence type="ECO:0000256" key="7">
    <source>
        <dbReference type="ARBA" id="ARBA00022505"/>
    </source>
</evidence>
<evidence type="ECO:0000256" key="2">
    <source>
        <dbReference type="ARBA" id="ARBA00002901"/>
    </source>
</evidence>
<keyword evidence="10 13" id="KW-0460">Magnesium</keyword>
<dbReference type="GO" id="GO:0061599">
    <property type="term" value="F:molybdopterin molybdotransferase activity"/>
    <property type="evidence" value="ECO:0007669"/>
    <property type="project" value="UniProtKB-UniRule"/>
</dbReference>
<dbReference type="SUPFAM" id="SSF53218">
    <property type="entry name" value="Molybdenum cofactor biosynthesis proteins"/>
    <property type="match status" value="1"/>
</dbReference>
<evidence type="ECO:0000256" key="9">
    <source>
        <dbReference type="ARBA" id="ARBA00022723"/>
    </source>
</evidence>
<comment type="cofactor">
    <cofactor evidence="1 13">
        <name>Mg(2+)</name>
        <dbReference type="ChEBI" id="CHEBI:18420"/>
    </cofactor>
</comment>
<dbReference type="SMART" id="SM00852">
    <property type="entry name" value="MoCF_biosynth"/>
    <property type="match status" value="1"/>
</dbReference>
<dbReference type="NCBIfam" id="TIGR00177">
    <property type="entry name" value="molyb_syn"/>
    <property type="match status" value="1"/>
</dbReference>
<evidence type="ECO:0000256" key="1">
    <source>
        <dbReference type="ARBA" id="ARBA00001946"/>
    </source>
</evidence>